<dbReference type="Pfam" id="PF12849">
    <property type="entry name" value="PBP_like_2"/>
    <property type="match status" value="1"/>
</dbReference>
<dbReference type="Proteomes" id="UP001050975">
    <property type="component" value="Unassembled WGS sequence"/>
</dbReference>
<dbReference type="SUPFAM" id="SSF53850">
    <property type="entry name" value="Periplasmic binding protein-like II"/>
    <property type="match status" value="1"/>
</dbReference>
<dbReference type="AlphaFoldDB" id="A0AAV3XRB3"/>
<dbReference type="InterPro" id="IPR050811">
    <property type="entry name" value="Phosphate_ABC_transporter"/>
</dbReference>
<dbReference type="InterPro" id="IPR024370">
    <property type="entry name" value="PBP_domain"/>
</dbReference>
<feature type="domain" description="PBP" evidence="3">
    <location>
        <begin position="424"/>
        <end position="671"/>
    </location>
</feature>
<dbReference type="EMBL" id="BLAY01000201">
    <property type="protein sequence ID" value="GET43132.1"/>
    <property type="molecule type" value="Genomic_DNA"/>
</dbReference>
<dbReference type="PANTHER" id="PTHR30570">
    <property type="entry name" value="PERIPLASMIC PHOSPHATE BINDING COMPONENT OF PHOSPHATE ABC TRANSPORTER"/>
    <property type="match status" value="1"/>
</dbReference>
<dbReference type="PANTHER" id="PTHR30570:SF1">
    <property type="entry name" value="PHOSPHATE-BINDING PROTEIN PSTS"/>
    <property type="match status" value="1"/>
</dbReference>
<evidence type="ECO:0000259" key="2">
    <source>
        <dbReference type="Pfam" id="PF12770"/>
    </source>
</evidence>
<gene>
    <name evidence="4" type="ORF">MiSe_79530</name>
</gene>
<accession>A0AAV3XRB3</accession>
<evidence type="ECO:0000259" key="3">
    <source>
        <dbReference type="Pfam" id="PF12849"/>
    </source>
</evidence>
<name>A0AAV3XRB3_9CYAN</name>
<reference evidence="4" key="1">
    <citation type="submission" date="2019-10" db="EMBL/GenBank/DDBJ databases">
        <title>Draft genome sequece of Microseira wollei NIES-4236.</title>
        <authorList>
            <person name="Yamaguchi H."/>
            <person name="Suzuki S."/>
            <person name="Kawachi M."/>
        </authorList>
    </citation>
    <scope>NUCLEOTIDE SEQUENCE</scope>
    <source>
        <strain evidence="4">NIES-4236</strain>
    </source>
</reference>
<dbReference type="Pfam" id="PF12770">
    <property type="entry name" value="CHAT"/>
    <property type="match status" value="1"/>
</dbReference>
<protein>
    <submittedName>
        <fullName evidence="4">Chase2 sensor protein</fullName>
    </submittedName>
</protein>
<keyword evidence="5" id="KW-1185">Reference proteome</keyword>
<keyword evidence="1" id="KW-0732">Signal</keyword>
<dbReference type="Gene3D" id="3.40.190.10">
    <property type="entry name" value="Periplasmic binding protein-like II"/>
    <property type="match status" value="2"/>
</dbReference>
<comment type="caution">
    <text evidence="4">The sequence shown here is derived from an EMBL/GenBank/DDBJ whole genome shotgun (WGS) entry which is preliminary data.</text>
</comment>
<feature type="domain" description="CHAT" evidence="2">
    <location>
        <begin position="177"/>
        <end position="338"/>
    </location>
</feature>
<evidence type="ECO:0000313" key="4">
    <source>
        <dbReference type="EMBL" id="GET43132.1"/>
    </source>
</evidence>
<evidence type="ECO:0000256" key="1">
    <source>
        <dbReference type="ARBA" id="ARBA00022729"/>
    </source>
</evidence>
<evidence type="ECO:0000313" key="5">
    <source>
        <dbReference type="Proteomes" id="UP001050975"/>
    </source>
</evidence>
<sequence length="689" mass="76495">MQKLVVFKIDQGSFEQGPPVTLQIGEEGKPPVVEVRGRVPPDAKIPDLYYEWQSKYKGDRKITFAPSQTNNYSREEECKNAASALEKCLQEWFDQSPMQKLLNAVLKEVKKEDEARIVLQTQNVQLQKLPWHLWDLLESLPKAEIVLGSKYAPAPSRPLSNPVKILAILGDAKGINVEEDKKALSQIRGASVTLLNQPKRQELNEHLWNKPWDILFFAGHSSSYLENSGNTLQGVIQINDRESLSPDELRYALKEAVKNGLQLAIFNSCDGLGLLAKIADVGIPNAIAMREPVPDKVAQAFVRYFLTAFSQGKSLHQAVRIAREKLQGMETESPCASWLPVICQNPAAGTLTWPQPQRLPVKIGAGLLATLAVASIAFSFKPTPEQKTFAEFAERNKIPFGIWHYGGSTSWASIRGTADKKIQAELPKFQITYKQDPVELPSSGNGIKMLIEGRLAFAQSSRPITNYEVVLANKRGFTLKQIPVAYDAVVAVVHPSLNVKGLTVEQLVGIYKGKYRNWRELGGPDLTIKPYATQGSGRPTIVKGYFLNGEDFGNNIRFFGTPSEAINQIGNPKKNDEPGGIYIASARTLIGQCSVKPLVVAKDKNSKFVAPYEGKLMPEEACLKQPNKINREAIKTNQYPLVRQIYVVVRQDGSIETKAGEAYASLLLTEEGQRLIQDAGFMPMRFIEK</sequence>
<dbReference type="InterPro" id="IPR024983">
    <property type="entry name" value="CHAT_dom"/>
</dbReference>
<proteinExistence type="predicted"/>
<organism evidence="4 5">
    <name type="scientific">Microseira wollei NIES-4236</name>
    <dbReference type="NCBI Taxonomy" id="2530354"/>
    <lineage>
        <taxon>Bacteria</taxon>
        <taxon>Bacillati</taxon>
        <taxon>Cyanobacteriota</taxon>
        <taxon>Cyanophyceae</taxon>
        <taxon>Oscillatoriophycideae</taxon>
        <taxon>Aerosakkonematales</taxon>
        <taxon>Aerosakkonemataceae</taxon>
        <taxon>Microseira</taxon>
    </lineage>
</organism>